<feature type="domain" description="Helicase C-terminal" evidence="3">
    <location>
        <begin position="711"/>
        <end position="876"/>
    </location>
</feature>
<keyword evidence="1" id="KW-0378">Hydrolase</keyword>
<protein>
    <recommendedName>
        <fullName evidence="3">Helicase C-terminal domain-containing protein</fullName>
    </recommendedName>
</protein>
<dbReference type="Gene3D" id="3.40.50.10810">
    <property type="entry name" value="Tandem AAA-ATPase domain"/>
    <property type="match status" value="2"/>
</dbReference>
<feature type="region of interest" description="Disordered" evidence="2">
    <location>
        <begin position="513"/>
        <end position="536"/>
    </location>
</feature>
<organism evidence="4 5">
    <name type="scientific">Microlunatus kandeliicorticis</name>
    <dbReference type="NCBI Taxonomy" id="1759536"/>
    <lineage>
        <taxon>Bacteria</taxon>
        <taxon>Bacillati</taxon>
        <taxon>Actinomycetota</taxon>
        <taxon>Actinomycetes</taxon>
        <taxon>Propionibacteriales</taxon>
        <taxon>Propionibacteriaceae</taxon>
        <taxon>Microlunatus</taxon>
    </lineage>
</organism>
<keyword evidence="5" id="KW-1185">Reference proteome</keyword>
<dbReference type="InterPro" id="IPR001650">
    <property type="entry name" value="Helicase_C-like"/>
</dbReference>
<evidence type="ECO:0000256" key="2">
    <source>
        <dbReference type="SAM" id="MobiDB-lite"/>
    </source>
</evidence>
<sequence length="901" mass="99457">MSVELTARLRIDSPVPAFQEDWTRQRRTASDILNRFRRQEGVILADQVGMGKTYVALAVAVSQILATKPLGQVLVLAPAAVADKWVREWSALSASLLLPGGPEVRCSPGALRSGEALLAALDDPPDRRAHLVVATHTALTSRLKDTFVQLAVLQAAVRGRPGADDARSRIARWCDRQRGLIQDRRLTPDRVRRLLQRPPQGWRSDWAEIAGEELPDDPVPEAVIQALGGLDLAAVRSCVDALPKYSSKNIDLRLKAARAQISAATQSTWKIALASTRLQMPLLIVDEAHRLKNDQTLISQLFAPRKAAASAGALTGHFDRMLMLTATPFELGHHELIRVLSRLSAVRGPLPAQPPLHDRLATLAEVLRLAQGAAVHLDGRWSALQPHEANDFDTWTPDAPVPAEVSAAATSAWRAAQEAVRTRQQMHDVLAPWVIRHQRALRRSYIDGAAVSPGASQQTGGIQIEDDIALPFLLAARAQSLATEESQGGSRPYFAYGIASSFEAFGRLGGVGAELDNDDPEERRAPPESPTRDASGAGWYRHQINLLLQEGDLDLGRHPKIAATVDRALDLWSRGDKCLIFCWFIRTGQAVERVLSERVDAMITRRAATALSVDMTATDDELERLAERLLRRGSGSHDFIRRRLHELFSVDLGVDQESVVTLTEAAIRQLRTPGSLVRFTPLHPSMTAEELWRGASGDNPGKIDLRIRWRRFAARVAQMSADERVRIFDALLGEQTEAGSNESDEVQGRGTSLRPVRRAHGGTERSLRERLIAVFNTPFAPDLLVASSVMGEGIDLHRECRHVIHHDLDWNPSVLEQRTGRLDRIGALAEAERADIAVWEPYLGGTHDEKMFRVVKDRAGWFDVVMGRPTAQDESSTDAEERRVPLAPSIRSALRMNLESR</sequence>
<gene>
    <name evidence="4" type="ORF">FHX74_000518</name>
</gene>
<dbReference type="InterPro" id="IPR038718">
    <property type="entry name" value="SNF2-like_sf"/>
</dbReference>
<evidence type="ECO:0000313" key="4">
    <source>
        <dbReference type="EMBL" id="MBA8792924.1"/>
    </source>
</evidence>
<proteinExistence type="predicted"/>
<evidence type="ECO:0000313" key="5">
    <source>
        <dbReference type="Proteomes" id="UP000523079"/>
    </source>
</evidence>
<dbReference type="GO" id="GO:0016787">
    <property type="term" value="F:hydrolase activity"/>
    <property type="evidence" value="ECO:0007669"/>
    <property type="project" value="UniProtKB-KW"/>
</dbReference>
<dbReference type="SMART" id="SM00487">
    <property type="entry name" value="DEXDc"/>
    <property type="match status" value="1"/>
</dbReference>
<dbReference type="Proteomes" id="UP000523079">
    <property type="component" value="Unassembled WGS sequence"/>
</dbReference>
<comment type="caution">
    <text evidence="4">The sequence shown here is derived from an EMBL/GenBank/DDBJ whole genome shotgun (WGS) entry which is preliminary data.</text>
</comment>
<dbReference type="InterPro" id="IPR014001">
    <property type="entry name" value="Helicase_ATP-bd"/>
</dbReference>
<dbReference type="CDD" id="cd18793">
    <property type="entry name" value="SF2_C_SNF"/>
    <property type="match status" value="1"/>
</dbReference>
<dbReference type="PANTHER" id="PTHR10799">
    <property type="entry name" value="SNF2/RAD54 HELICASE FAMILY"/>
    <property type="match status" value="1"/>
</dbReference>
<dbReference type="InterPro" id="IPR027417">
    <property type="entry name" value="P-loop_NTPase"/>
</dbReference>
<feature type="region of interest" description="Disordered" evidence="2">
    <location>
        <begin position="738"/>
        <end position="760"/>
    </location>
</feature>
<dbReference type="SUPFAM" id="SSF52540">
    <property type="entry name" value="P-loop containing nucleoside triphosphate hydrolases"/>
    <property type="match status" value="2"/>
</dbReference>
<dbReference type="InterPro" id="IPR049730">
    <property type="entry name" value="SNF2/RAD54-like_C"/>
</dbReference>
<dbReference type="PROSITE" id="PS51194">
    <property type="entry name" value="HELICASE_CTER"/>
    <property type="match status" value="1"/>
</dbReference>
<evidence type="ECO:0000256" key="1">
    <source>
        <dbReference type="ARBA" id="ARBA00022801"/>
    </source>
</evidence>
<name>A0A7W3IPN3_9ACTN</name>
<evidence type="ECO:0000259" key="3">
    <source>
        <dbReference type="PROSITE" id="PS51194"/>
    </source>
</evidence>
<reference evidence="4 5" key="1">
    <citation type="submission" date="2020-07" db="EMBL/GenBank/DDBJ databases">
        <title>Sequencing the genomes of 1000 actinobacteria strains.</title>
        <authorList>
            <person name="Klenk H.-P."/>
        </authorList>
    </citation>
    <scope>NUCLEOTIDE SEQUENCE [LARGE SCALE GENOMIC DNA]</scope>
    <source>
        <strain evidence="4 5">DSM 100723</strain>
    </source>
</reference>
<dbReference type="Gene3D" id="3.40.50.300">
    <property type="entry name" value="P-loop containing nucleotide triphosphate hydrolases"/>
    <property type="match status" value="1"/>
</dbReference>
<accession>A0A7W3IPN3</accession>
<dbReference type="RefSeq" id="WP_182558501.1">
    <property type="nucleotide sequence ID" value="NZ_JACGWT010000001.1"/>
</dbReference>
<dbReference type="AlphaFoldDB" id="A0A7W3IPN3"/>
<dbReference type="Pfam" id="PF00271">
    <property type="entry name" value="Helicase_C"/>
    <property type="match status" value="1"/>
</dbReference>
<dbReference type="SMART" id="SM00490">
    <property type="entry name" value="HELICc"/>
    <property type="match status" value="1"/>
</dbReference>
<dbReference type="EMBL" id="JACGWT010000001">
    <property type="protein sequence ID" value="MBA8792924.1"/>
    <property type="molecule type" value="Genomic_DNA"/>
</dbReference>